<keyword evidence="4" id="KW-1185">Reference proteome</keyword>
<accession>A0A7C9RL68</accession>
<dbReference type="GO" id="GO:0051920">
    <property type="term" value="F:peroxiredoxin activity"/>
    <property type="evidence" value="ECO:0007669"/>
    <property type="project" value="InterPro"/>
</dbReference>
<dbReference type="Gene3D" id="1.20.1290.10">
    <property type="entry name" value="AhpD-like"/>
    <property type="match status" value="1"/>
</dbReference>
<dbReference type="AlphaFoldDB" id="A0A7C9RL68"/>
<dbReference type="Proteomes" id="UP000480266">
    <property type="component" value="Unassembled WGS sequence"/>
</dbReference>
<sequence length="182" mass="20420">MRLKMLSPSEMSDDQKSILEESVSGKRGTVTPPLRAWIHAPEVARHASRLGAFLRYDTTLGPRLSELAILVTARHWNAQYEWYAHKKMALAAGLDPNIIAAINHRHVPDFNDRKAQLVYEFSESLHENHNVPKLLYKEAVEMLGEAGVVELVGLLGYYALVSMTLNTFEVELPEGETSDLVP</sequence>
<organism evidence="3 4">
    <name type="scientific">Candidatus Afipia apatlaquensis</name>
    <dbReference type="NCBI Taxonomy" id="2712852"/>
    <lineage>
        <taxon>Bacteria</taxon>
        <taxon>Pseudomonadati</taxon>
        <taxon>Pseudomonadota</taxon>
        <taxon>Alphaproteobacteria</taxon>
        <taxon>Hyphomicrobiales</taxon>
        <taxon>Nitrobacteraceae</taxon>
        <taxon>Afipia</taxon>
    </lineage>
</organism>
<evidence type="ECO:0000256" key="1">
    <source>
        <dbReference type="SAM" id="MobiDB-lite"/>
    </source>
</evidence>
<feature type="region of interest" description="Disordered" evidence="1">
    <location>
        <begin position="1"/>
        <end position="26"/>
    </location>
</feature>
<reference evidence="3" key="1">
    <citation type="submission" date="2020-02" db="EMBL/GenBank/DDBJ databases">
        <title>Draft genome sequence of Candidatus Afipia apatlaquensis IBT-C3, a potential strain for decolorization of textile dyes.</title>
        <authorList>
            <person name="Sanchez-Reyes A."/>
            <person name="Breton-Deval L."/>
            <person name="Mangelson H."/>
            <person name="Sanchez-Flores A."/>
        </authorList>
    </citation>
    <scope>NUCLEOTIDE SEQUENCE [LARGE SCALE GENOMIC DNA]</scope>
    <source>
        <strain evidence="3">IBT-C3</strain>
    </source>
</reference>
<name>A0A7C9RL68_9BRAD</name>
<dbReference type="Pfam" id="PF02627">
    <property type="entry name" value="CMD"/>
    <property type="match status" value="1"/>
</dbReference>
<dbReference type="InterPro" id="IPR003779">
    <property type="entry name" value="CMD-like"/>
</dbReference>
<dbReference type="EMBL" id="JAAMRR010001051">
    <property type="protein sequence ID" value="NGX97496.1"/>
    <property type="molecule type" value="Genomic_DNA"/>
</dbReference>
<dbReference type="InterPro" id="IPR029032">
    <property type="entry name" value="AhpD-like"/>
</dbReference>
<dbReference type="PANTHER" id="PTHR34846:SF11">
    <property type="entry name" value="4-CARBOXYMUCONOLACTONE DECARBOXYLASE FAMILY PROTEIN (AFU_ORTHOLOGUE AFUA_6G11590)"/>
    <property type="match status" value="1"/>
</dbReference>
<dbReference type="SUPFAM" id="SSF69118">
    <property type="entry name" value="AhpD-like"/>
    <property type="match status" value="1"/>
</dbReference>
<evidence type="ECO:0000313" key="3">
    <source>
        <dbReference type="EMBL" id="NGX97496.1"/>
    </source>
</evidence>
<evidence type="ECO:0000313" key="4">
    <source>
        <dbReference type="Proteomes" id="UP000480266"/>
    </source>
</evidence>
<comment type="caution">
    <text evidence="3">The sequence shown here is derived from an EMBL/GenBank/DDBJ whole genome shotgun (WGS) entry which is preliminary data.</text>
</comment>
<protein>
    <submittedName>
        <fullName evidence="3">Carboxymuconolactone decarboxylase family protein</fullName>
    </submittedName>
</protein>
<proteinExistence type="predicted"/>
<dbReference type="PANTHER" id="PTHR34846">
    <property type="entry name" value="4-CARBOXYMUCONOLACTONE DECARBOXYLASE FAMILY PROTEIN (AFU_ORTHOLOGUE AFUA_6G11590)"/>
    <property type="match status" value="1"/>
</dbReference>
<feature type="domain" description="Carboxymuconolactone decarboxylase-like" evidence="2">
    <location>
        <begin position="41"/>
        <end position="113"/>
    </location>
</feature>
<gene>
    <name evidence="3" type="ORF">G4V63_20520</name>
</gene>
<evidence type="ECO:0000259" key="2">
    <source>
        <dbReference type="Pfam" id="PF02627"/>
    </source>
</evidence>